<evidence type="ECO:0000313" key="2">
    <source>
        <dbReference type="Proteomes" id="UP000293550"/>
    </source>
</evidence>
<sequence length="371" mass="38999">MATGYAPSVVSTSPFVMLNKQLAQYGLSLGETSSSPGYKLALQKLSVADGSGAMDGLDKVGLVTRQQAIDYPSNFIGTHTLRAIATAIGFPNSDTSSSQRSHRCAPISAVVNDVSTNVTGQTLTKAVDNLMDSVFGFEALQNDVRFSGLPPSAPVLSSGYKLGAPSFSSGGVRFLFSGYKTGECSGASSVKSTGEVVQGPTANEYTILAGKQAATLFNQLSNYSPFSITLVIGGTVSDTPICKTPAEQLSIFLRAIFGISDSIYQGWFTSDPLGQEDSGTVLTIIFDNVLGRNHLTAVNNFGGTGVFGRINARQGCALKPYGSNTASPTSFDLKTPSAYFDFVLGSGKTDPKYDILRVRALIQDLLVHNAS</sequence>
<dbReference type="AlphaFoldDB" id="A0A4Q7DG12"/>
<comment type="caution">
    <text evidence="1">The sequence shown here is derived from an EMBL/GenBank/DDBJ whole genome shotgun (WGS) entry which is preliminary data.</text>
</comment>
<accession>A0A4Q7DG12</accession>
<evidence type="ECO:0000313" key="1">
    <source>
        <dbReference type="EMBL" id="RZI45713.1"/>
    </source>
</evidence>
<dbReference type="RefSeq" id="WP_130154292.1">
    <property type="nucleotide sequence ID" value="NZ_SCFB01000007.1"/>
</dbReference>
<reference evidence="1 2" key="1">
    <citation type="submission" date="2018-10" db="EMBL/GenBank/DDBJ databases">
        <title>An updated phylogeny of the Alphaproteobacteria reveals that the parasitic Rickettsiales and Holosporales have independent origins.</title>
        <authorList>
            <person name="Munoz-Gomez S.A."/>
            <person name="Hess S."/>
            <person name="Burger G."/>
            <person name="Lang B.F."/>
            <person name="Susko E."/>
            <person name="Slamovits C.H."/>
            <person name="Roger A.J."/>
        </authorList>
    </citation>
    <scope>NUCLEOTIDE SEQUENCE [LARGE SCALE GENOMIC DNA]</scope>
    <source>
        <strain evidence="1">HOLO01</strain>
    </source>
</reference>
<name>A0A4Q7DG12_9PROT</name>
<gene>
    <name evidence="1" type="ORF">EQU50_06330</name>
</gene>
<keyword evidence="2" id="KW-1185">Reference proteome</keyword>
<dbReference type="Proteomes" id="UP000293550">
    <property type="component" value="Unassembled WGS sequence"/>
</dbReference>
<protein>
    <submittedName>
        <fullName evidence="1">Uncharacterized protein</fullName>
    </submittedName>
</protein>
<proteinExistence type="predicted"/>
<organism evidence="1 2">
    <name type="scientific">Candidatus Finniella inopinata</name>
    <dbReference type="NCBI Taxonomy" id="1696036"/>
    <lineage>
        <taxon>Bacteria</taxon>
        <taxon>Pseudomonadati</taxon>
        <taxon>Pseudomonadota</taxon>
        <taxon>Alphaproteobacteria</taxon>
        <taxon>Holosporales</taxon>
        <taxon>Candidatus Paracaedibacteraceae</taxon>
        <taxon>Candidatus Finniella</taxon>
    </lineage>
</organism>
<dbReference type="EMBL" id="SCFB01000007">
    <property type="protein sequence ID" value="RZI45713.1"/>
    <property type="molecule type" value="Genomic_DNA"/>
</dbReference>